<dbReference type="OMA" id="YLEMNIC"/>
<protein>
    <recommendedName>
        <fullName evidence="9">Endonuclease/exonuclease/phosphatase domain-containing protein</fullName>
    </recommendedName>
</protein>
<accession>A0A096M7V3</accession>
<evidence type="ECO:0008006" key="9">
    <source>
        <dbReference type="Google" id="ProtNLM"/>
    </source>
</evidence>
<dbReference type="GO" id="GO:0006284">
    <property type="term" value="P:base-excision repair"/>
    <property type="evidence" value="ECO:0007669"/>
    <property type="project" value="TreeGrafter"/>
</dbReference>
<feature type="site" description="Important for catalytic activity" evidence="6">
    <location>
        <position position="202"/>
    </location>
</feature>
<dbReference type="GO" id="GO:0008081">
    <property type="term" value="F:phosphoric diester hydrolase activity"/>
    <property type="evidence" value="ECO:0007669"/>
    <property type="project" value="TreeGrafter"/>
</dbReference>
<comment type="cofactor">
    <cofactor evidence="5">
        <name>Mg(2+)</name>
        <dbReference type="ChEBI" id="CHEBI:18420"/>
    </cofactor>
    <cofactor evidence="5">
        <name>Mn(2+)</name>
        <dbReference type="ChEBI" id="CHEBI:29035"/>
    </cofactor>
    <text evidence="5">Probably binds two magnesium or manganese ions per subunit.</text>
</comment>
<keyword evidence="5" id="KW-0464">Manganese</keyword>
<evidence type="ECO:0000256" key="6">
    <source>
        <dbReference type="PIRSR" id="PIRSR604808-3"/>
    </source>
</evidence>
<dbReference type="STRING" id="48698.ENSPFOP00000027494"/>
<dbReference type="GO" id="GO:0008311">
    <property type="term" value="F:double-stranded DNA 3'-5' DNA exonuclease activity"/>
    <property type="evidence" value="ECO:0007669"/>
    <property type="project" value="TreeGrafter"/>
</dbReference>
<proteinExistence type="predicted"/>
<evidence type="ECO:0000256" key="5">
    <source>
        <dbReference type="PIRSR" id="PIRSR604808-2"/>
    </source>
</evidence>
<reference evidence="7" key="2">
    <citation type="submission" date="2025-08" db="UniProtKB">
        <authorList>
            <consortium name="Ensembl"/>
        </authorList>
    </citation>
    <scope>IDENTIFICATION</scope>
</reference>
<dbReference type="GO" id="GO:0046872">
    <property type="term" value="F:metal ion binding"/>
    <property type="evidence" value="ECO:0007669"/>
    <property type="project" value="UniProtKB-KW"/>
</dbReference>
<feature type="binding site" evidence="5">
    <location>
        <position position="141"/>
    </location>
    <ligand>
        <name>Mg(2+)</name>
        <dbReference type="ChEBI" id="CHEBI:18420"/>
        <label>1</label>
    </ligand>
</feature>
<dbReference type="InterPro" id="IPR004808">
    <property type="entry name" value="AP_endonuc_1"/>
</dbReference>
<feature type="binding site" evidence="5">
    <location>
        <position position="222"/>
    </location>
    <ligand>
        <name>Mg(2+)</name>
        <dbReference type="ChEBI" id="CHEBI:18420"/>
        <label>1</label>
    </ligand>
</feature>
<feature type="active site" description="Proton donor/acceptor" evidence="4">
    <location>
        <position position="139"/>
    </location>
</feature>
<dbReference type="InterPro" id="IPR036691">
    <property type="entry name" value="Endo/exonu/phosph_ase_sf"/>
</dbReference>
<feature type="binding site" evidence="5">
    <location>
        <position position="16"/>
    </location>
    <ligand>
        <name>Mg(2+)</name>
        <dbReference type="ChEBI" id="CHEBI:18420"/>
        <label>1</label>
    </ligand>
</feature>
<dbReference type="GO" id="GO:0003906">
    <property type="term" value="F:DNA-(apurinic or apyrimidinic site) endonuclease activity"/>
    <property type="evidence" value="ECO:0007669"/>
    <property type="project" value="TreeGrafter"/>
</dbReference>
<dbReference type="AlphaFoldDB" id="A0A096M7V3"/>
<dbReference type="Ensembl" id="ENSPFOT00000024514.1">
    <property type="protein sequence ID" value="ENSPFOP00000027494.1"/>
    <property type="gene ID" value="ENSPFOG00000023846.1"/>
</dbReference>
<dbReference type="CDD" id="cd09076">
    <property type="entry name" value="L1-EN"/>
    <property type="match status" value="1"/>
</dbReference>
<dbReference type="EMBL" id="AYCK01030452">
    <property type="status" value="NOT_ANNOTATED_CDS"/>
    <property type="molecule type" value="Genomic_DNA"/>
</dbReference>
<name>A0A096M7V3_POEFO</name>
<dbReference type="PANTHER" id="PTHR22748">
    <property type="entry name" value="AP ENDONUCLEASE"/>
    <property type="match status" value="1"/>
</dbReference>
<dbReference type="Gene3D" id="3.60.10.10">
    <property type="entry name" value="Endonuclease/exonuclease/phosphatase"/>
    <property type="match status" value="1"/>
</dbReference>
<dbReference type="SUPFAM" id="SSF56219">
    <property type="entry name" value="DNase I-like"/>
    <property type="match status" value="1"/>
</dbReference>
<reference evidence="8" key="1">
    <citation type="submission" date="2013-10" db="EMBL/GenBank/DDBJ databases">
        <authorList>
            <person name="Schartl M."/>
            <person name="Warren W."/>
        </authorList>
    </citation>
    <scope>NUCLEOTIDE SEQUENCE [LARGE SCALE GENOMIC DNA]</scope>
    <source>
        <strain evidence="8">female</strain>
    </source>
</reference>
<dbReference type="GeneTree" id="ENSGT00950000183016"/>
<evidence type="ECO:0000256" key="3">
    <source>
        <dbReference type="ARBA" id="ARBA00022842"/>
    </source>
</evidence>
<keyword evidence="3 5" id="KW-0460">Magnesium</keyword>
<organism evidence="7 8">
    <name type="scientific">Poecilia formosa</name>
    <name type="common">Amazon molly</name>
    <name type="synonym">Limia formosa</name>
    <dbReference type="NCBI Taxonomy" id="48698"/>
    <lineage>
        <taxon>Eukaryota</taxon>
        <taxon>Metazoa</taxon>
        <taxon>Chordata</taxon>
        <taxon>Craniata</taxon>
        <taxon>Vertebrata</taxon>
        <taxon>Euteleostomi</taxon>
        <taxon>Actinopterygii</taxon>
        <taxon>Neopterygii</taxon>
        <taxon>Teleostei</taxon>
        <taxon>Neoteleostei</taxon>
        <taxon>Acanthomorphata</taxon>
        <taxon>Ovalentaria</taxon>
        <taxon>Atherinomorphae</taxon>
        <taxon>Cyprinodontiformes</taxon>
        <taxon>Poeciliidae</taxon>
        <taxon>Poeciliinae</taxon>
        <taxon>Poecilia</taxon>
    </lineage>
</organism>
<feature type="binding site" evidence="5">
    <location>
        <position position="139"/>
    </location>
    <ligand>
        <name>Mg(2+)</name>
        <dbReference type="ChEBI" id="CHEBI:18420"/>
        <label>1</label>
    </ligand>
</feature>
<feature type="active site" description="Proton acceptor" evidence="4">
    <location>
        <position position="223"/>
    </location>
</feature>
<keyword evidence="8" id="KW-1185">Reference proteome</keyword>
<sequence length="388" mass="44054">VGRKSMPRPLNLISWNVQGLGHVIKRKKILTFLKKQEADIALLQKTRLSDVDHLKQCFSSHSQNKKGTAVLINEKLPFTFVCKERDLEGRFILIKGSIAGQSITILNVYAPNNDSPNFISQVILLFSQYCDGLGLLDGDFNCIMDAGLDKSSSAHVSNPKASSALKELCSDIGLVDVWHQLNPKVKDFSLYTHPHNSYCRLDSKTYLHSVLSCSMGSTALSDHAPIYLQFESTFNTVRTPILRFNTSFLNSNSFCTFVRNNLLQYWSDNESSPISSAMIGDVAKVTLRGQLISYSSFQKRVLEENRKKLENEVFRLEHVHKHFPTSGNLNVLVAARTKLNMDYTLHAQKLLLYTKQKYYEFVNQSSRLLAYQLKNQINDRTISMIRTC</sequence>
<evidence type="ECO:0000256" key="1">
    <source>
        <dbReference type="ARBA" id="ARBA00022723"/>
    </source>
</evidence>
<dbReference type="Proteomes" id="UP000028760">
    <property type="component" value="Unassembled WGS sequence"/>
</dbReference>
<feature type="site" description="Transition state stabilizer" evidence="6">
    <location>
        <position position="141"/>
    </location>
</feature>
<evidence type="ECO:0000313" key="7">
    <source>
        <dbReference type="Ensembl" id="ENSPFOP00000027494.1"/>
    </source>
</evidence>
<dbReference type="eggNOG" id="ENOG502RZEF">
    <property type="taxonomic scope" value="Eukaryota"/>
</dbReference>
<dbReference type="PANTHER" id="PTHR22748:SF26">
    <property type="entry name" value="ENDONUCLEASE_EXONUCLEASE_PHOSPHATASE DOMAIN-CONTAINING PROTEIN"/>
    <property type="match status" value="1"/>
</dbReference>
<feature type="site" description="Interaction with DNA substrate" evidence="6">
    <location>
        <position position="223"/>
    </location>
</feature>
<reference evidence="7" key="3">
    <citation type="submission" date="2025-09" db="UniProtKB">
        <authorList>
            <consortium name="Ensembl"/>
        </authorList>
    </citation>
    <scope>IDENTIFICATION</scope>
</reference>
<evidence type="ECO:0000313" key="8">
    <source>
        <dbReference type="Proteomes" id="UP000028760"/>
    </source>
</evidence>
<evidence type="ECO:0000256" key="2">
    <source>
        <dbReference type="ARBA" id="ARBA00022801"/>
    </source>
</evidence>
<feature type="binding site" evidence="5">
    <location>
        <position position="223"/>
    </location>
    <ligand>
        <name>Mg(2+)</name>
        <dbReference type="ChEBI" id="CHEBI:18420"/>
        <label>1</label>
    </ligand>
</feature>
<dbReference type="GO" id="GO:0005634">
    <property type="term" value="C:nucleus"/>
    <property type="evidence" value="ECO:0007669"/>
    <property type="project" value="TreeGrafter"/>
</dbReference>
<keyword evidence="2" id="KW-0378">Hydrolase</keyword>
<evidence type="ECO:0000256" key="4">
    <source>
        <dbReference type="PIRSR" id="PIRSR604808-1"/>
    </source>
</evidence>
<keyword evidence="1 5" id="KW-0479">Metal-binding</keyword>
<feature type="active site" evidence="4">
    <location>
        <position position="109"/>
    </location>
</feature>